<dbReference type="RefSeq" id="WP_163229076.1">
    <property type="nucleotide sequence ID" value="NZ_WHZW01000002.1"/>
</dbReference>
<evidence type="ECO:0000313" key="1">
    <source>
        <dbReference type="EMBL" id="NEG88605.1"/>
    </source>
</evidence>
<reference evidence="1 2" key="1">
    <citation type="submission" date="2019-10" db="EMBL/GenBank/DDBJ databases">
        <title>Bifidobacterium from non-human primates.</title>
        <authorList>
            <person name="Modesto M."/>
        </authorList>
    </citation>
    <scope>NUCLEOTIDE SEQUENCE [LARGE SCALE GENOMIC DNA]</scope>
    <source>
        <strain evidence="1 2">TRE17</strain>
    </source>
</reference>
<dbReference type="Proteomes" id="UP000469194">
    <property type="component" value="Unassembled WGS sequence"/>
</dbReference>
<dbReference type="AlphaFoldDB" id="A0A6N9Z331"/>
<protein>
    <submittedName>
        <fullName evidence="1">Uncharacterized protein</fullName>
    </submittedName>
</protein>
<sequence>MTTADNDGAEPEPYAHMSRAQLIRCIQSLTIESARHRRGKRSWKTYAQRLEREIGHDVE</sequence>
<evidence type="ECO:0000313" key="2">
    <source>
        <dbReference type="Proteomes" id="UP000469194"/>
    </source>
</evidence>
<keyword evidence="2" id="KW-1185">Reference proteome</keyword>
<accession>A0A6N9Z331</accession>
<organism evidence="1 2">
    <name type="scientific">Bifidobacterium aerophilum</name>
    <dbReference type="NCBI Taxonomy" id="1798155"/>
    <lineage>
        <taxon>Bacteria</taxon>
        <taxon>Bacillati</taxon>
        <taxon>Actinomycetota</taxon>
        <taxon>Actinomycetes</taxon>
        <taxon>Bifidobacteriales</taxon>
        <taxon>Bifidobacteriaceae</taxon>
        <taxon>Bifidobacterium</taxon>
    </lineage>
</organism>
<name>A0A6N9Z331_9BIFI</name>
<dbReference type="EMBL" id="WHZW01000002">
    <property type="protein sequence ID" value="NEG88605.1"/>
    <property type="molecule type" value="Genomic_DNA"/>
</dbReference>
<proteinExistence type="predicted"/>
<comment type="caution">
    <text evidence="1">The sequence shown here is derived from an EMBL/GenBank/DDBJ whole genome shotgun (WGS) entry which is preliminary data.</text>
</comment>
<gene>
    <name evidence="1" type="ORF">GFD25_01010</name>
</gene>